<proteinExistence type="predicted"/>
<reference evidence="1 2" key="1">
    <citation type="submission" date="2016-06" db="EMBL/GenBank/DDBJ databases">
        <title>Draft genome of Haemophilus haemolyticus CCUG 24149.</title>
        <authorList>
            <person name="Engstrom-Jakobsson H."/>
            <person name="Salva-Serra F."/>
            <person name="Thorell K."/>
            <person name="Gonzales-Siles L."/>
            <person name="Karlsson R."/>
            <person name="Boulund F."/>
            <person name="Engstrand L."/>
            <person name="Kristiansson E."/>
            <person name="Moore E."/>
        </authorList>
    </citation>
    <scope>NUCLEOTIDE SEQUENCE [LARGE SCALE GENOMIC DNA]</scope>
    <source>
        <strain evidence="1 2">CCUG 24149</strain>
    </source>
</reference>
<protein>
    <submittedName>
        <fullName evidence="1">Uncharacterized protein</fullName>
    </submittedName>
</protein>
<name>A0A1B8PFR8_HAEHA</name>
<evidence type="ECO:0000313" key="1">
    <source>
        <dbReference type="EMBL" id="OBX47523.1"/>
    </source>
</evidence>
<dbReference type="Proteomes" id="UP000092611">
    <property type="component" value="Unassembled WGS sequence"/>
</dbReference>
<dbReference type="EMBL" id="LZDL01000008">
    <property type="protein sequence ID" value="OBX47523.1"/>
    <property type="molecule type" value="Genomic_DNA"/>
</dbReference>
<comment type="caution">
    <text evidence="1">The sequence shown here is derived from an EMBL/GenBank/DDBJ whole genome shotgun (WGS) entry which is preliminary data.</text>
</comment>
<evidence type="ECO:0000313" key="2">
    <source>
        <dbReference type="Proteomes" id="UP000092611"/>
    </source>
</evidence>
<dbReference type="AlphaFoldDB" id="A0A1B8PFR8"/>
<organism evidence="1 2">
    <name type="scientific">Haemophilus haemolyticus</name>
    <dbReference type="NCBI Taxonomy" id="726"/>
    <lineage>
        <taxon>Bacteria</taxon>
        <taxon>Pseudomonadati</taxon>
        <taxon>Pseudomonadota</taxon>
        <taxon>Gammaproteobacteria</taxon>
        <taxon>Pasteurellales</taxon>
        <taxon>Pasteurellaceae</taxon>
        <taxon>Haemophilus</taxon>
    </lineage>
</organism>
<sequence length="92" mass="9948">MLGSHVWIPNADGGFTPIDPSLVTTTYGGKQVIDPRIFVNHTGGVEYPADYNLPTHTGGNQKVTNDKDSHIWVGGESQVGDWRDGVLLENAD</sequence>
<accession>A0A1B8PFR8</accession>
<gene>
    <name evidence="1" type="ORF">A9Z62_08385</name>
</gene>